<dbReference type="InterPro" id="IPR016039">
    <property type="entry name" value="Thiolase-like"/>
</dbReference>
<proteinExistence type="inferred from homology"/>
<evidence type="ECO:0000256" key="5">
    <source>
        <dbReference type="RuleBase" id="RU003694"/>
    </source>
</evidence>
<dbReference type="RefSeq" id="WP_234378517.1">
    <property type="nucleotide sequence ID" value="NZ_BMRU01000027.1"/>
</dbReference>
<evidence type="ECO:0000259" key="6">
    <source>
        <dbReference type="PROSITE" id="PS52004"/>
    </source>
</evidence>
<dbReference type="PROSITE" id="PS52004">
    <property type="entry name" value="KS3_2"/>
    <property type="match status" value="1"/>
</dbReference>
<dbReference type="PANTHER" id="PTHR43775:SF37">
    <property type="entry name" value="SI:DKEY-61P9.11"/>
    <property type="match status" value="1"/>
</dbReference>
<evidence type="ECO:0000313" key="8">
    <source>
        <dbReference type="Proteomes" id="UP000660554"/>
    </source>
</evidence>
<dbReference type="InterPro" id="IPR014030">
    <property type="entry name" value="Ketoacyl_synth_N"/>
</dbReference>
<dbReference type="Gene3D" id="3.30.70.3290">
    <property type="match status" value="1"/>
</dbReference>
<comment type="caution">
    <text evidence="7">The sequence shown here is derived from an EMBL/GenBank/DDBJ whole genome shotgun (WGS) entry which is preliminary data.</text>
</comment>
<dbReference type="CDD" id="cd00833">
    <property type="entry name" value="PKS"/>
    <property type="match status" value="1"/>
</dbReference>
<dbReference type="SMART" id="SM00825">
    <property type="entry name" value="PKS_KS"/>
    <property type="match status" value="1"/>
</dbReference>
<evidence type="ECO:0000256" key="1">
    <source>
        <dbReference type="ARBA" id="ARBA00022450"/>
    </source>
</evidence>
<name>A0ABQ3NW45_STRVG</name>
<reference evidence="8" key="1">
    <citation type="submission" date="2020-09" db="EMBL/GenBank/DDBJ databases">
        <title>Whole genome shotgun sequence of Streptomyces cinnamonensis NBRC 15873.</title>
        <authorList>
            <person name="Komaki H."/>
            <person name="Tamura T."/>
        </authorList>
    </citation>
    <scope>NUCLEOTIDE SEQUENCE [LARGE SCALE GENOMIC DNA]</scope>
    <source>
        <strain evidence="8">NBRC 15873</strain>
    </source>
</reference>
<dbReference type="InterPro" id="IPR020841">
    <property type="entry name" value="PKS_Beta-ketoAc_synthase_dom"/>
</dbReference>
<accession>A0ABQ3NW45</accession>
<dbReference type="InterPro" id="IPR014031">
    <property type="entry name" value="Ketoacyl_synth_C"/>
</dbReference>
<dbReference type="Pfam" id="PF00109">
    <property type="entry name" value="ketoacyl-synt"/>
    <property type="match status" value="1"/>
</dbReference>
<dbReference type="PROSITE" id="PS00606">
    <property type="entry name" value="KS3_1"/>
    <property type="match status" value="1"/>
</dbReference>
<keyword evidence="8" id="KW-1185">Reference proteome</keyword>
<organism evidence="7 8">
    <name type="scientific">Streptomyces virginiae</name>
    <name type="common">Streptomyces cinnamonensis</name>
    <dbReference type="NCBI Taxonomy" id="1961"/>
    <lineage>
        <taxon>Bacteria</taxon>
        <taxon>Bacillati</taxon>
        <taxon>Actinomycetota</taxon>
        <taxon>Actinomycetes</taxon>
        <taxon>Kitasatosporales</taxon>
        <taxon>Streptomycetaceae</taxon>
        <taxon>Streptomyces</taxon>
    </lineage>
</organism>
<dbReference type="Pfam" id="PF02801">
    <property type="entry name" value="Ketoacyl-synt_C"/>
    <property type="match status" value="1"/>
</dbReference>
<keyword evidence="2" id="KW-0597">Phosphoprotein</keyword>
<comment type="similarity">
    <text evidence="5">Belongs to the thiolase-like superfamily. Beta-ketoacyl-ACP synthases family.</text>
</comment>
<dbReference type="GeneID" id="86955064"/>
<evidence type="ECO:0000256" key="2">
    <source>
        <dbReference type="ARBA" id="ARBA00022553"/>
    </source>
</evidence>
<dbReference type="Gene3D" id="3.40.47.10">
    <property type="match status" value="1"/>
</dbReference>
<keyword evidence="3 5" id="KW-0808">Transferase</keyword>
<keyword evidence="4" id="KW-0012">Acyltransferase</keyword>
<protein>
    <recommendedName>
        <fullName evidence="6">Ketosynthase family 3 (KS3) domain-containing protein</fullName>
    </recommendedName>
</protein>
<dbReference type="InterPro" id="IPR018201">
    <property type="entry name" value="Ketoacyl_synth_AS"/>
</dbReference>
<evidence type="ECO:0000313" key="7">
    <source>
        <dbReference type="EMBL" id="GHI16991.1"/>
    </source>
</evidence>
<dbReference type="Pfam" id="PF16197">
    <property type="entry name" value="KAsynt_C_assoc"/>
    <property type="match status" value="1"/>
</dbReference>
<dbReference type="InterPro" id="IPR050091">
    <property type="entry name" value="PKS_NRPS_Biosynth_Enz"/>
</dbReference>
<dbReference type="PANTHER" id="PTHR43775">
    <property type="entry name" value="FATTY ACID SYNTHASE"/>
    <property type="match status" value="1"/>
</dbReference>
<evidence type="ECO:0000256" key="3">
    <source>
        <dbReference type="ARBA" id="ARBA00022679"/>
    </source>
</evidence>
<keyword evidence="1" id="KW-0596">Phosphopantetheine</keyword>
<feature type="domain" description="Ketosynthase family 3 (KS3)" evidence="6">
    <location>
        <begin position="37"/>
        <end position="450"/>
    </location>
</feature>
<sequence>MEQDSGKAAGAARATPVSRAMETIRALREELAALRGAQPVAVVGVGLRAPGGIEDLDGYWSALASGTDAVRPIPRSRRAPFGEAWDDVPHRGGFLDEVLDFDGPFFGVAPREGRSLDPQHRMLLEVVWEALDDAGIPAGRAAAAATGLYVGITGQDYREWMREGPDSYWATGNGHCFSAGRLAHTLGLTGPAMAVDTACSSSLVTVHLARQALRSGECDIAVAGGVNLVLSPHGTALAARTGALSPDGVCRPFDARANGFTRSEGCGIVVLKRLADAVRDGDRVHAVIHGSAVNHDGRASGFTAPNVLAQTRLVERALAEAGLGPADIGHVEAHGTGTSLGDPIEVEALAAALGRPGGAAPVLLGSAKANLGHTESAAGVLGLIKAMLSLRHRAVPPVPHFTTLNPRIDLSGTGFRIPTELEPWPAGAGAYAGVSSFGMSGTNAHVVLGAPDPVAEPPAGPAAAAAVAVTGFEVSARTPAALRAYAARLAARLAGIKDEEYAAFAYTVTHGRTALATRIRVEARDRHGAAAALNAVAEGLTPPEVREVAADTDPAFADLPRRVVDLPAYPWERRRYAPFDAERPPAGG</sequence>
<dbReference type="EMBL" id="BNDV01000016">
    <property type="protein sequence ID" value="GHI16991.1"/>
    <property type="molecule type" value="Genomic_DNA"/>
</dbReference>
<evidence type="ECO:0000256" key="4">
    <source>
        <dbReference type="ARBA" id="ARBA00023315"/>
    </source>
</evidence>
<dbReference type="SUPFAM" id="SSF53901">
    <property type="entry name" value="Thiolase-like"/>
    <property type="match status" value="1"/>
</dbReference>
<dbReference type="Proteomes" id="UP000660554">
    <property type="component" value="Unassembled WGS sequence"/>
</dbReference>
<gene>
    <name evidence="7" type="ORF">Scinn_64540</name>
</gene>
<dbReference type="InterPro" id="IPR032821">
    <property type="entry name" value="PKS_assoc"/>
</dbReference>